<keyword evidence="3" id="KW-1185">Reference proteome</keyword>
<reference evidence="2 3" key="1">
    <citation type="submission" date="2015-09" db="EMBL/GenBank/DDBJ databases">
        <title>Atta colombica WGS genome.</title>
        <authorList>
            <person name="Nygaard S."/>
            <person name="Hu H."/>
            <person name="Boomsma J."/>
            <person name="Zhang G."/>
        </authorList>
    </citation>
    <scope>NUCLEOTIDE SEQUENCE [LARGE SCALE GENOMIC DNA]</scope>
    <source>
        <strain evidence="2">Treedump-2</strain>
        <tissue evidence="2">Whole body</tissue>
    </source>
</reference>
<organism evidence="2 3">
    <name type="scientific">Atta colombica</name>
    <dbReference type="NCBI Taxonomy" id="520822"/>
    <lineage>
        <taxon>Eukaryota</taxon>
        <taxon>Metazoa</taxon>
        <taxon>Ecdysozoa</taxon>
        <taxon>Arthropoda</taxon>
        <taxon>Hexapoda</taxon>
        <taxon>Insecta</taxon>
        <taxon>Pterygota</taxon>
        <taxon>Neoptera</taxon>
        <taxon>Endopterygota</taxon>
        <taxon>Hymenoptera</taxon>
        <taxon>Apocrita</taxon>
        <taxon>Aculeata</taxon>
        <taxon>Formicoidea</taxon>
        <taxon>Formicidae</taxon>
        <taxon>Myrmicinae</taxon>
        <taxon>Atta</taxon>
    </lineage>
</organism>
<dbReference type="EMBL" id="KQ976417">
    <property type="protein sequence ID" value="KYM89775.1"/>
    <property type="molecule type" value="Genomic_DNA"/>
</dbReference>
<keyword evidence="1" id="KW-0732">Signal</keyword>
<proteinExistence type="predicted"/>
<sequence length="112" mass="11976">MSAMSWGTAPRRRGTSAALLLVVVLALLTATVAGEKSKKLITPKLPGTTLIVCTGGSQVGITPTPGNTGRERTRHRPINEANYVTDELARTVCRVSTAAANRSTNRLICRFR</sequence>
<feature type="signal peptide" evidence="1">
    <location>
        <begin position="1"/>
        <end position="34"/>
    </location>
</feature>
<name>A0A195BRY4_9HYME</name>
<dbReference type="Proteomes" id="UP000078540">
    <property type="component" value="Unassembled WGS sequence"/>
</dbReference>
<gene>
    <name evidence="2" type="ORF">ALC53_02087</name>
</gene>
<evidence type="ECO:0000313" key="2">
    <source>
        <dbReference type="EMBL" id="KYM89775.1"/>
    </source>
</evidence>
<evidence type="ECO:0000313" key="3">
    <source>
        <dbReference type="Proteomes" id="UP000078540"/>
    </source>
</evidence>
<protein>
    <recommendedName>
        <fullName evidence="4">Secreted protein</fullName>
    </recommendedName>
</protein>
<evidence type="ECO:0008006" key="4">
    <source>
        <dbReference type="Google" id="ProtNLM"/>
    </source>
</evidence>
<feature type="chain" id="PRO_5008269630" description="Secreted protein" evidence="1">
    <location>
        <begin position="35"/>
        <end position="112"/>
    </location>
</feature>
<accession>A0A195BRY4</accession>
<evidence type="ECO:0000256" key="1">
    <source>
        <dbReference type="SAM" id="SignalP"/>
    </source>
</evidence>
<dbReference type="AlphaFoldDB" id="A0A195BRY4"/>